<dbReference type="Pfam" id="PF09684">
    <property type="entry name" value="Tail_P2_I"/>
    <property type="match status" value="1"/>
</dbReference>
<dbReference type="RefSeq" id="WP_176522179.1">
    <property type="nucleotide sequence ID" value="NZ_OBML01000017.1"/>
</dbReference>
<evidence type="ECO:0000313" key="2">
    <source>
        <dbReference type="Proteomes" id="UP000219331"/>
    </source>
</evidence>
<sequence length="378" mass="39670">MTSLLPTNATPLESALDLTGADVADRIAPGIDAVPGFKIVNPQPAMAPWLVYEYGLGALSPYVANVFDLLDEGIAWERLRGTHAGMARGLGFVGYSAELVDPPARRLAWADYQLDLDRVRDSETDLVRIAGIAGLSQPARSKFRRGVHGYDVPAAEASWTRLSGSIVGDDSGVHVQSTGGKAGPKWSYGRSHEAEVTLSQAELEALGIWIAGGGAGDLSWADLPIAWSAIADSWQDLGSAGARVRQMAAALATFPVYLGFYTGSGGGTLIGARRCRTFAQVQPNGATWEIAGQSWAPGAGGEALAAIALTGFGDGATKWARSVALLVGAAPLDPLSPGKLWLGPGEIQTPFPPVGRTPVDIRMGETVRERVALLVRFT</sequence>
<protein>
    <submittedName>
        <fullName evidence="1">Phage tail protein (Tail_P2_I)</fullName>
    </submittedName>
</protein>
<proteinExistence type="predicted"/>
<evidence type="ECO:0000313" key="1">
    <source>
        <dbReference type="EMBL" id="SOC26812.1"/>
    </source>
</evidence>
<dbReference type="AlphaFoldDB" id="A0A285TSY5"/>
<keyword evidence="2" id="KW-1185">Reference proteome</keyword>
<dbReference type="EMBL" id="OBML01000017">
    <property type="protein sequence ID" value="SOC26812.1"/>
    <property type="molecule type" value="Genomic_DNA"/>
</dbReference>
<organism evidence="1 2">
    <name type="scientific">Stappia indica</name>
    <dbReference type="NCBI Taxonomy" id="538381"/>
    <lineage>
        <taxon>Bacteria</taxon>
        <taxon>Pseudomonadati</taxon>
        <taxon>Pseudomonadota</taxon>
        <taxon>Alphaproteobacteria</taxon>
        <taxon>Hyphomicrobiales</taxon>
        <taxon>Stappiaceae</taxon>
        <taxon>Stappia</taxon>
    </lineage>
</organism>
<accession>A0A285TSY5</accession>
<gene>
    <name evidence="1" type="ORF">SAMN05421512_1172</name>
</gene>
<dbReference type="InterPro" id="IPR006521">
    <property type="entry name" value="Tail_protein_I"/>
</dbReference>
<reference evidence="1 2" key="1">
    <citation type="submission" date="2017-08" db="EMBL/GenBank/DDBJ databases">
        <authorList>
            <person name="de Groot N.N."/>
        </authorList>
    </citation>
    <scope>NUCLEOTIDE SEQUENCE [LARGE SCALE GENOMIC DNA]</scope>
    <source>
        <strain evidence="1 2">USBA 352</strain>
    </source>
</reference>
<dbReference type="Proteomes" id="UP000219331">
    <property type="component" value="Unassembled WGS sequence"/>
</dbReference>
<name>A0A285TSY5_9HYPH</name>